<evidence type="ECO:0000313" key="2">
    <source>
        <dbReference type="EMBL" id="GAA0364135.1"/>
    </source>
</evidence>
<organism evidence="2 3">
    <name type="scientific">Bowmanella denitrificans</name>
    <dbReference type="NCBI Taxonomy" id="366582"/>
    <lineage>
        <taxon>Bacteria</taxon>
        <taxon>Pseudomonadati</taxon>
        <taxon>Pseudomonadota</taxon>
        <taxon>Gammaproteobacteria</taxon>
        <taxon>Alteromonadales</taxon>
        <taxon>Alteromonadaceae</taxon>
        <taxon>Bowmanella</taxon>
    </lineage>
</organism>
<protein>
    <recommendedName>
        <fullName evidence="4">PEP-CTERM protein-sorting domain-containing protein</fullName>
    </recommendedName>
</protein>
<feature type="signal peptide" evidence="1">
    <location>
        <begin position="1"/>
        <end position="19"/>
    </location>
</feature>
<evidence type="ECO:0000256" key="1">
    <source>
        <dbReference type="SAM" id="SignalP"/>
    </source>
</evidence>
<reference evidence="2 3" key="1">
    <citation type="journal article" date="2019" name="Int. J. Syst. Evol. Microbiol.">
        <title>The Global Catalogue of Microorganisms (GCM) 10K type strain sequencing project: providing services to taxonomists for standard genome sequencing and annotation.</title>
        <authorList>
            <consortium name="The Broad Institute Genomics Platform"/>
            <consortium name="The Broad Institute Genome Sequencing Center for Infectious Disease"/>
            <person name="Wu L."/>
            <person name="Ma J."/>
        </authorList>
    </citation>
    <scope>NUCLEOTIDE SEQUENCE [LARGE SCALE GENOMIC DNA]</scope>
    <source>
        <strain evidence="2 3">JCM 13378</strain>
    </source>
</reference>
<dbReference type="Proteomes" id="UP001501757">
    <property type="component" value="Unassembled WGS sequence"/>
</dbReference>
<comment type="caution">
    <text evidence="2">The sequence shown here is derived from an EMBL/GenBank/DDBJ whole genome shotgun (WGS) entry which is preliminary data.</text>
</comment>
<feature type="chain" id="PRO_5046530228" description="PEP-CTERM protein-sorting domain-containing protein" evidence="1">
    <location>
        <begin position="20"/>
        <end position="199"/>
    </location>
</feature>
<accession>A0ABN0XHC0</accession>
<evidence type="ECO:0000313" key="3">
    <source>
        <dbReference type="Proteomes" id="UP001501757"/>
    </source>
</evidence>
<name>A0ABN0XHC0_9ALTE</name>
<proteinExistence type="predicted"/>
<gene>
    <name evidence="2" type="ORF">GCM10009092_30620</name>
</gene>
<keyword evidence="3" id="KW-1185">Reference proteome</keyword>
<evidence type="ECO:0008006" key="4">
    <source>
        <dbReference type="Google" id="ProtNLM"/>
    </source>
</evidence>
<sequence length="199" mass="22065">MFMKVFALTLALFSLSSQAALIRADFRTESNLPDYGSGQPLVYQSLNQTVGAGYELDSADFVQNPDGWYGGVVWVDYDPASAIITLWSQDYWDFQTFDVWISNIQFDVAGETIANVVLLSDNLIEEAIAPVVSITSNSLHIAYDYRPDTFLFSGGMAKFKMESREGDITQPLVNVPEPLTALIMLVGLLVIGRQQYGIK</sequence>
<keyword evidence="1" id="KW-0732">Signal</keyword>
<dbReference type="EMBL" id="BAAAEI010000020">
    <property type="protein sequence ID" value="GAA0364135.1"/>
    <property type="molecule type" value="Genomic_DNA"/>
</dbReference>